<dbReference type="Pfam" id="PF08386">
    <property type="entry name" value="Abhydrolase_4"/>
    <property type="match status" value="1"/>
</dbReference>
<evidence type="ECO:0000313" key="3">
    <source>
        <dbReference type="Proteomes" id="UP000219338"/>
    </source>
</evidence>
<sequence>MADPVTPLSAAKNASSAFPGSVVLARNASGHTSLASASVCTQACVQAYFHNGTLPSDGTVCEVESELFPTSSNATGSQRRSFWGRK</sequence>
<reference evidence="3" key="1">
    <citation type="journal article" date="2017" name="Nat. Ecol. Evol.">
        <title>Genome expansion and lineage-specific genetic innovations in the forest pathogenic fungi Armillaria.</title>
        <authorList>
            <person name="Sipos G."/>
            <person name="Prasanna A.N."/>
            <person name="Walter M.C."/>
            <person name="O'Connor E."/>
            <person name="Balint B."/>
            <person name="Krizsan K."/>
            <person name="Kiss B."/>
            <person name="Hess J."/>
            <person name="Varga T."/>
            <person name="Slot J."/>
            <person name="Riley R."/>
            <person name="Boka B."/>
            <person name="Rigling D."/>
            <person name="Barry K."/>
            <person name="Lee J."/>
            <person name="Mihaltcheva S."/>
            <person name="LaButti K."/>
            <person name="Lipzen A."/>
            <person name="Waldron R."/>
            <person name="Moloney N.M."/>
            <person name="Sperisen C."/>
            <person name="Kredics L."/>
            <person name="Vagvoelgyi C."/>
            <person name="Patrignani A."/>
            <person name="Fitzpatrick D."/>
            <person name="Nagy I."/>
            <person name="Doyle S."/>
            <person name="Anderson J.B."/>
            <person name="Grigoriev I.V."/>
            <person name="Gueldener U."/>
            <person name="Muensterkoetter M."/>
            <person name="Nagy L.G."/>
        </authorList>
    </citation>
    <scope>NUCLEOTIDE SEQUENCE [LARGE SCALE GENOMIC DNA]</scope>
    <source>
        <strain evidence="3">C18/9</strain>
    </source>
</reference>
<gene>
    <name evidence="2" type="ORF">ARMOST_04521</name>
</gene>
<keyword evidence="3" id="KW-1185">Reference proteome</keyword>
<dbReference type="STRING" id="47428.A0A284QXK0"/>
<dbReference type="EMBL" id="FUEG01000003">
    <property type="protein sequence ID" value="SJL01203.1"/>
    <property type="molecule type" value="Genomic_DNA"/>
</dbReference>
<evidence type="ECO:0000259" key="1">
    <source>
        <dbReference type="Pfam" id="PF08386"/>
    </source>
</evidence>
<dbReference type="Proteomes" id="UP000219338">
    <property type="component" value="Unassembled WGS sequence"/>
</dbReference>
<dbReference type="InterPro" id="IPR013595">
    <property type="entry name" value="Pept_S33_TAP-like_C"/>
</dbReference>
<name>A0A284QXK0_ARMOS</name>
<accession>A0A284QXK0</accession>
<dbReference type="OrthoDB" id="425534at2759"/>
<organism evidence="2 3">
    <name type="scientific">Armillaria ostoyae</name>
    <name type="common">Armillaria root rot fungus</name>
    <dbReference type="NCBI Taxonomy" id="47428"/>
    <lineage>
        <taxon>Eukaryota</taxon>
        <taxon>Fungi</taxon>
        <taxon>Dikarya</taxon>
        <taxon>Basidiomycota</taxon>
        <taxon>Agaricomycotina</taxon>
        <taxon>Agaricomycetes</taxon>
        <taxon>Agaricomycetidae</taxon>
        <taxon>Agaricales</taxon>
        <taxon>Marasmiineae</taxon>
        <taxon>Physalacriaceae</taxon>
        <taxon>Armillaria</taxon>
    </lineage>
</organism>
<protein>
    <recommendedName>
        <fullName evidence="1">Peptidase S33 tripeptidyl aminopeptidase-like C-terminal domain-containing protein</fullName>
    </recommendedName>
</protein>
<feature type="domain" description="Peptidase S33 tripeptidyl aminopeptidase-like C-terminal" evidence="1">
    <location>
        <begin position="2"/>
        <end position="61"/>
    </location>
</feature>
<dbReference type="AlphaFoldDB" id="A0A284QXK0"/>
<evidence type="ECO:0000313" key="2">
    <source>
        <dbReference type="EMBL" id="SJL01203.1"/>
    </source>
</evidence>
<proteinExistence type="predicted"/>
<dbReference type="OMA" id="QDGFGHC"/>